<organism evidence="3 4">
    <name type="scientific">Micromonospora yangpuensis</name>
    <dbReference type="NCBI Taxonomy" id="683228"/>
    <lineage>
        <taxon>Bacteria</taxon>
        <taxon>Bacillati</taxon>
        <taxon>Actinomycetota</taxon>
        <taxon>Actinomycetes</taxon>
        <taxon>Micromonosporales</taxon>
        <taxon>Micromonosporaceae</taxon>
        <taxon>Micromonospora</taxon>
    </lineage>
</organism>
<name>A0A1C6UG25_9ACTN</name>
<dbReference type="STRING" id="683228.GA0070617_2210"/>
<feature type="compositionally biased region" description="Low complexity" evidence="1">
    <location>
        <begin position="83"/>
        <end position="93"/>
    </location>
</feature>
<feature type="compositionally biased region" description="Low complexity" evidence="1">
    <location>
        <begin position="27"/>
        <end position="36"/>
    </location>
</feature>
<feature type="compositionally biased region" description="Low complexity" evidence="1">
    <location>
        <begin position="43"/>
        <end position="54"/>
    </location>
</feature>
<gene>
    <name evidence="3" type="ORF">GA0070617_2210</name>
</gene>
<sequence>MKRLTPLLTLLTGTGLAAVLFTMSAQAAPPTARSAPEAPPPAGASAPPVAASAPPAVPEPSVQRPGTPPPEPAPASPTPAPTPSATEAPAANSPAKVDVTYTGQVGNAGATIAITVTGGNATAYVCDGKSLEIWLQGTADKDGQLALDGKDGARLTGTVTDGKATGELVAEGRTSTFTAQANGSKTPVLYRASEQVRNAGIDGGWIMLPTGGQIGVVTWNGSPVPAPPLDPAFGTTIVNGVSITAVPVIPSAGAGS</sequence>
<protein>
    <recommendedName>
        <fullName evidence="5">Serine/threonine protein kinase</fullName>
    </recommendedName>
</protein>
<dbReference type="Proteomes" id="UP000198937">
    <property type="component" value="Unassembled WGS sequence"/>
</dbReference>
<feature type="region of interest" description="Disordered" evidence="1">
    <location>
        <begin position="26"/>
        <end position="93"/>
    </location>
</feature>
<reference evidence="4" key="1">
    <citation type="submission" date="2016-06" db="EMBL/GenBank/DDBJ databases">
        <authorList>
            <person name="Varghese N."/>
            <person name="Submissions Spin"/>
        </authorList>
    </citation>
    <scope>NUCLEOTIDE SEQUENCE [LARGE SCALE GENOMIC DNA]</scope>
    <source>
        <strain evidence="4">DSM 45577</strain>
    </source>
</reference>
<dbReference type="EMBL" id="FMIA01000002">
    <property type="protein sequence ID" value="SCL52901.1"/>
    <property type="molecule type" value="Genomic_DNA"/>
</dbReference>
<feature type="signal peptide" evidence="2">
    <location>
        <begin position="1"/>
        <end position="27"/>
    </location>
</feature>
<evidence type="ECO:0000256" key="1">
    <source>
        <dbReference type="SAM" id="MobiDB-lite"/>
    </source>
</evidence>
<dbReference type="RefSeq" id="WP_091436094.1">
    <property type="nucleotide sequence ID" value="NZ_BMMJ01000004.1"/>
</dbReference>
<keyword evidence="2" id="KW-0732">Signal</keyword>
<proteinExistence type="predicted"/>
<evidence type="ECO:0000256" key="2">
    <source>
        <dbReference type="SAM" id="SignalP"/>
    </source>
</evidence>
<accession>A0A1C6UG25</accession>
<dbReference type="AlphaFoldDB" id="A0A1C6UG25"/>
<evidence type="ECO:0000313" key="4">
    <source>
        <dbReference type="Proteomes" id="UP000198937"/>
    </source>
</evidence>
<dbReference type="OrthoDB" id="4538973at2"/>
<keyword evidence="4" id="KW-1185">Reference proteome</keyword>
<evidence type="ECO:0000313" key="3">
    <source>
        <dbReference type="EMBL" id="SCL52901.1"/>
    </source>
</evidence>
<feature type="compositionally biased region" description="Pro residues" evidence="1">
    <location>
        <begin position="66"/>
        <end position="82"/>
    </location>
</feature>
<feature type="chain" id="PRO_5008747769" description="Serine/threonine protein kinase" evidence="2">
    <location>
        <begin position="28"/>
        <end position="256"/>
    </location>
</feature>
<evidence type="ECO:0008006" key="5">
    <source>
        <dbReference type="Google" id="ProtNLM"/>
    </source>
</evidence>